<accession>A0A5K0U9M7</accession>
<organism evidence="2 3">
    <name type="scientific">Yasminevirus sp. GU-2018</name>
    <dbReference type="NCBI Taxonomy" id="2420051"/>
    <lineage>
        <taxon>Viruses</taxon>
        <taxon>Varidnaviria</taxon>
        <taxon>Bamfordvirae</taxon>
        <taxon>Nucleocytoviricota</taxon>
        <taxon>Megaviricetes</taxon>
        <taxon>Imitervirales</taxon>
        <taxon>Mimiviridae</taxon>
        <taxon>Klosneuvirinae</taxon>
        <taxon>Yasminevirus</taxon>
        <taxon>Yasminevirus saudimassiliense</taxon>
    </lineage>
</organism>
<dbReference type="Gene3D" id="3.90.550.20">
    <property type="match status" value="1"/>
</dbReference>
<sequence>MTHQDGSCSKQIGSVFNSLVNPFFSRLFYNSSFKQIGTINSDHEKIRTIVADEYRQKVLLNTREAIKLQPSKDLIKVADTDKNIIITLTTVPPRIHSDALKLVLKSLFTQTLLPKYVILNVCKKYNKDYGISDDSIEERIKELMHMFPDLVINRCNDYSPATKLLGILELNEPICDIKNDDRIIVVDDDCPLNVNMTLHYELCYQLYNCDCVFINERDLLKWGGSHEFGMDFFKISNIYYDNYQNFAYGWLSFSFKKRFVTRQIVDLLENLKRHSPFIQYHDDLLFTLYYRQARLNACGMNLFFPCITEEIREHMTSGLHVETDARNKRSMLELKLLEMHNIGAIGKNDHNYIVNKKDYICNKQIQKVIKPRYLIKNVNDIDYDKRVNVHDIQVDFKHFNERHILLTLTVFNPNFNENMITLYHNGTSSQVTLEKNEFSQKLTFVIELDNSMEIDPKNEDILLNILQTHGSATNMSTNRFNSIATITSYVPWFTYSFFDDDDILKFLIDFYPRVVPLYNKLKPKAYKADLFRALYAYRFGVIYFDCKHILFRSINELFNDSKILVKDVPNEWVYNGMFCLKKCDGRLEKYIVHMLMNIHQGYYGESALAITGPELFGRYMYDVNTIKLQNTFKNDDWKNNIIYWNKSIVIKPSYYGYYNGNEDYLLSDLI</sequence>
<dbReference type="InterPro" id="IPR007577">
    <property type="entry name" value="GlycoTrfase_DXD_sugar-bd_CS"/>
</dbReference>
<comment type="caution">
    <text evidence="2">The sequence shown here is derived from an EMBL/GenBank/DDBJ whole genome shotgun (WGS) entry which is preliminary data.</text>
</comment>
<dbReference type="GO" id="GO:0051999">
    <property type="term" value="P:mannosyl-inositol phosphorylceramide biosynthetic process"/>
    <property type="evidence" value="ECO:0007669"/>
    <property type="project" value="TreeGrafter"/>
</dbReference>
<dbReference type="PANTHER" id="PTHR32385">
    <property type="entry name" value="MANNOSYL PHOSPHORYLINOSITOL CERAMIDE SYNTHASE"/>
    <property type="match status" value="1"/>
</dbReference>
<dbReference type="InterPro" id="IPR051706">
    <property type="entry name" value="Glycosyltransferase_domain"/>
</dbReference>
<evidence type="ECO:0000256" key="1">
    <source>
        <dbReference type="ARBA" id="ARBA00022679"/>
    </source>
</evidence>
<keyword evidence="1 2" id="KW-0808">Transferase</keyword>
<proteinExistence type="predicted"/>
<dbReference type="Proteomes" id="UP000594342">
    <property type="component" value="Unassembled WGS sequence"/>
</dbReference>
<dbReference type="PANTHER" id="PTHR32385:SF15">
    <property type="entry name" value="INOSITOL PHOSPHOCERAMIDE MANNOSYLTRANSFERASE 1"/>
    <property type="match status" value="1"/>
</dbReference>
<name>A0A5K0U9M7_9VIRU</name>
<dbReference type="Pfam" id="PF04488">
    <property type="entry name" value="Gly_transf_sug"/>
    <property type="match status" value="1"/>
</dbReference>
<keyword evidence="3" id="KW-1185">Reference proteome</keyword>
<dbReference type="EMBL" id="UPSH01000001">
    <property type="protein sequence ID" value="VBB18281.1"/>
    <property type="molecule type" value="Genomic_DNA"/>
</dbReference>
<reference evidence="2 3" key="1">
    <citation type="submission" date="2018-10" db="EMBL/GenBank/DDBJ databases">
        <authorList>
            <consortium name="IHU Genomes"/>
        </authorList>
    </citation>
    <scope>NUCLEOTIDE SEQUENCE [LARGE SCALE GENOMIC DNA]</scope>
    <source>
        <strain evidence="2 3">A1</strain>
    </source>
</reference>
<evidence type="ECO:0000313" key="2">
    <source>
        <dbReference type="EMBL" id="VBB18281.1"/>
    </source>
</evidence>
<dbReference type="GO" id="GO:0016020">
    <property type="term" value="C:membrane"/>
    <property type="evidence" value="ECO:0007669"/>
    <property type="project" value="GOC"/>
</dbReference>
<gene>
    <name evidence="2" type="ORF">YASMINEVIRUS_744</name>
</gene>
<protein>
    <submittedName>
        <fullName evidence="2">Glycosyltransferase</fullName>
    </submittedName>
</protein>
<dbReference type="GO" id="GO:0000030">
    <property type="term" value="F:mannosyltransferase activity"/>
    <property type="evidence" value="ECO:0007669"/>
    <property type="project" value="TreeGrafter"/>
</dbReference>
<evidence type="ECO:0000313" key="3">
    <source>
        <dbReference type="Proteomes" id="UP000594342"/>
    </source>
</evidence>